<dbReference type="Proteomes" id="UP000095727">
    <property type="component" value="Unassembled WGS sequence"/>
</dbReference>
<feature type="transmembrane region" description="Helical" evidence="2">
    <location>
        <begin position="222"/>
        <end position="243"/>
    </location>
</feature>
<name>A0A173SWN0_9FIRM</name>
<proteinExistence type="predicted"/>
<evidence type="ECO:0000256" key="1">
    <source>
        <dbReference type="SAM" id="Coils"/>
    </source>
</evidence>
<feature type="transmembrane region" description="Helical" evidence="2">
    <location>
        <begin position="146"/>
        <end position="162"/>
    </location>
</feature>
<sequence>MPGGDEPGKREELVKRNTRQLYLMFFVFAIIIAAYSCRLLAWFDIGGNCPSYVRAALYLLLFVLWGYSLDQRIIQKPVLHCLRLMDVLMLIWLTLRTLKYEVVTDLTVARYLWYLYYLPILFIPLLGAYTAIFLGKSEDYQLSRKSWLLSLIPTALFLAVITNDFHQQVFSFASGIPGVPDNKVFFHRPLYFVSVGWMIGCVFFSVFQLLKKTRLPSIGKRRMMPFVLSCVMLLYGALYLLGFQVIRDVFGDMNVMFCLFYAAIYESCIHCRMIQSNTGYVELYEATTLASCIADQNGRILLRSRTAGEDMVCPKDGESIVYPDGMRISSAPIKDGFVIWGDNLQHLTKLRKQLDENKRKRESNKKKLKDAYLVQKELYELTEKNRIYDELEEKHKTQARRIKELLEQCKNAKPEVMQACMKEILLLGTYIKRSANLYFLSQEYEKLPQQELRLTIDELVRAMNSCKIECGAVYLTTKPIASKEVVRLFELLKTVTEMTINELHSLFISVSDQEMNLSVECAADLSPIISSEVTADREDGLWLIRTAIEGEDNA</sequence>
<evidence type="ECO:0000313" key="5">
    <source>
        <dbReference type="Proteomes" id="UP000095727"/>
    </source>
</evidence>
<feature type="domain" description="Histidine kinase N-terminal 7TM region" evidence="3">
    <location>
        <begin position="59"/>
        <end position="262"/>
    </location>
</feature>
<feature type="transmembrane region" description="Helical" evidence="2">
    <location>
        <begin position="190"/>
        <end position="210"/>
    </location>
</feature>
<feature type="coiled-coil region" evidence="1">
    <location>
        <begin position="344"/>
        <end position="408"/>
    </location>
</feature>
<dbReference type="Pfam" id="PF16927">
    <property type="entry name" value="HisKA_7TM"/>
    <property type="match status" value="1"/>
</dbReference>
<feature type="transmembrane region" description="Helical" evidence="2">
    <location>
        <begin position="51"/>
        <end position="69"/>
    </location>
</feature>
<evidence type="ECO:0000256" key="2">
    <source>
        <dbReference type="SAM" id="Phobius"/>
    </source>
</evidence>
<keyword evidence="2" id="KW-0472">Membrane</keyword>
<reference evidence="4 5" key="1">
    <citation type="submission" date="2015-09" db="EMBL/GenBank/DDBJ databases">
        <authorList>
            <consortium name="Pathogen Informatics"/>
        </authorList>
    </citation>
    <scope>NUCLEOTIDE SEQUENCE [LARGE SCALE GENOMIC DNA]</scope>
    <source>
        <strain evidence="4 5">2789STDY5834962</strain>
    </source>
</reference>
<accession>A0A173SWN0</accession>
<dbReference type="AlphaFoldDB" id="A0A173SWN0"/>
<feature type="transmembrane region" description="Helical" evidence="2">
    <location>
        <begin position="111"/>
        <end position="134"/>
    </location>
</feature>
<keyword evidence="1" id="KW-0175">Coiled coil</keyword>
<dbReference type="EMBL" id="CYXR01000011">
    <property type="protein sequence ID" value="CUM94922.1"/>
    <property type="molecule type" value="Genomic_DNA"/>
</dbReference>
<keyword evidence="2" id="KW-0812">Transmembrane</keyword>
<feature type="transmembrane region" description="Helical" evidence="2">
    <location>
        <begin position="81"/>
        <end position="99"/>
    </location>
</feature>
<feature type="transmembrane region" description="Helical" evidence="2">
    <location>
        <begin position="21"/>
        <end position="45"/>
    </location>
</feature>
<protein>
    <recommendedName>
        <fullName evidence="3">Histidine kinase N-terminal 7TM region domain-containing protein</fullName>
    </recommendedName>
</protein>
<organism evidence="4 5">
    <name type="scientific">Coprococcus comes</name>
    <dbReference type="NCBI Taxonomy" id="410072"/>
    <lineage>
        <taxon>Bacteria</taxon>
        <taxon>Bacillati</taxon>
        <taxon>Bacillota</taxon>
        <taxon>Clostridia</taxon>
        <taxon>Lachnospirales</taxon>
        <taxon>Lachnospiraceae</taxon>
        <taxon>Coprococcus</taxon>
    </lineage>
</organism>
<gene>
    <name evidence="4" type="ORF">ERS852574_01748</name>
</gene>
<evidence type="ECO:0000259" key="3">
    <source>
        <dbReference type="Pfam" id="PF16927"/>
    </source>
</evidence>
<keyword evidence="2" id="KW-1133">Transmembrane helix</keyword>
<evidence type="ECO:0000313" key="4">
    <source>
        <dbReference type="EMBL" id="CUM94922.1"/>
    </source>
</evidence>
<dbReference type="InterPro" id="IPR031621">
    <property type="entry name" value="HisKA_7TM"/>
</dbReference>